<proteinExistence type="predicted"/>
<dbReference type="PANTHER" id="PTHR31465">
    <property type="entry name" value="PROTEIN RTA1-RELATED"/>
    <property type="match status" value="1"/>
</dbReference>
<keyword evidence="8" id="KW-1185">Reference proteome</keyword>
<dbReference type="OrthoDB" id="3358017at2759"/>
<keyword evidence="3 5" id="KW-1133">Transmembrane helix</keyword>
<gene>
    <name evidence="7" type="ORF">P170DRAFT_508135</name>
</gene>
<dbReference type="InterPro" id="IPR007568">
    <property type="entry name" value="RTA1"/>
</dbReference>
<dbReference type="VEuPathDB" id="FungiDB:P170DRAFT_508135"/>
<evidence type="ECO:0000256" key="2">
    <source>
        <dbReference type="ARBA" id="ARBA00022692"/>
    </source>
</evidence>
<feature type="transmembrane region" description="Helical" evidence="5">
    <location>
        <begin position="125"/>
        <end position="144"/>
    </location>
</feature>
<feature type="chain" id="PRO_5014139356" description="RTA1 domain protein" evidence="6">
    <location>
        <begin position="19"/>
        <end position="212"/>
    </location>
</feature>
<organism evidence="7 8">
    <name type="scientific">Aspergillus steynii IBT 23096</name>
    <dbReference type="NCBI Taxonomy" id="1392250"/>
    <lineage>
        <taxon>Eukaryota</taxon>
        <taxon>Fungi</taxon>
        <taxon>Dikarya</taxon>
        <taxon>Ascomycota</taxon>
        <taxon>Pezizomycotina</taxon>
        <taxon>Eurotiomycetes</taxon>
        <taxon>Eurotiomycetidae</taxon>
        <taxon>Eurotiales</taxon>
        <taxon>Aspergillaceae</taxon>
        <taxon>Aspergillus</taxon>
        <taxon>Aspergillus subgen. Circumdati</taxon>
    </lineage>
</organism>
<evidence type="ECO:0000313" key="8">
    <source>
        <dbReference type="Proteomes" id="UP000234275"/>
    </source>
</evidence>
<comment type="subcellular location">
    <subcellularLocation>
        <location evidence="1">Membrane</location>
        <topology evidence="1">Multi-pass membrane protein</topology>
    </subcellularLocation>
</comment>
<dbReference type="GeneID" id="36562243"/>
<keyword evidence="6" id="KW-0732">Signal</keyword>
<evidence type="ECO:0000313" key="7">
    <source>
        <dbReference type="EMBL" id="PLB53540.1"/>
    </source>
</evidence>
<protein>
    <recommendedName>
        <fullName evidence="9">RTA1 domain protein</fullName>
    </recommendedName>
</protein>
<feature type="transmembrane region" description="Helical" evidence="5">
    <location>
        <begin position="44"/>
        <end position="64"/>
    </location>
</feature>
<keyword evidence="4 5" id="KW-0472">Membrane</keyword>
<feature type="signal peptide" evidence="6">
    <location>
        <begin position="1"/>
        <end position="18"/>
    </location>
</feature>
<evidence type="ECO:0000256" key="1">
    <source>
        <dbReference type="ARBA" id="ARBA00004141"/>
    </source>
</evidence>
<dbReference type="STRING" id="1392250.A0A2I2GKY2"/>
<name>A0A2I2GKY2_9EURO</name>
<sequence>MWLHLLCCLMFTLEVMNALGVSNVANNRLPESRQKLGHVLMKTSLIIQVVVLLLFCVLTALFQRRCARGNIRSKKISVPLVTLYASTLLIMVRCIYRIIEHFGISSIDRSNARLEDLSPILRHEWFFYVFEATLMLVNTLLWNVSHPRRYIPQHCNVYLAQDGVTELEGPGWKDNRPFVVTLMDPFGWLDSKKGEPPFWETNGYAKIKNEQV</sequence>
<comment type="caution">
    <text evidence="7">The sequence shown here is derived from an EMBL/GenBank/DDBJ whole genome shotgun (WGS) entry which is preliminary data.</text>
</comment>
<evidence type="ECO:0008006" key="9">
    <source>
        <dbReference type="Google" id="ProtNLM"/>
    </source>
</evidence>
<evidence type="ECO:0000256" key="6">
    <source>
        <dbReference type="SAM" id="SignalP"/>
    </source>
</evidence>
<dbReference type="Proteomes" id="UP000234275">
    <property type="component" value="Unassembled WGS sequence"/>
</dbReference>
<reference evidence="7 8" key="1">
    <citation type="submission" date="2016-12" db="EMBL/GenBank/DDBJ databases">
        <title>The genomes of Aspergillus section Nigri reveals drivers in fungal speciation.</title>
        <authorList>
            <consortium name="DOE Joint Genome Institute"/>
            <person name="Vesth T.C."/>
            <person name="Nybo J."/>
            <person name="Theobald S."/>
            <person name="Brandl J."/>
            <person name="Frisvad J.C."/>
            <person name="Nielsen K.F."/>
            <person name="Lyhne E.K."/>
            <person name="Kogle M.E."/>
            <person name="Kuo A."/>
            <person name="Riley R."/>
            <person name="Clum A."/>
            <person name="Nolan M."/>
            <person name="Lipzen A."/>
            <person name="Salamov A."/>
            <person name="Henrissat B."/>
            <person name="Wiebenga A."/>
            <person name="De Vries R.P."/>
            <person name="Grigoriev I.V."/>
            <person name="Mortensen U.H."/>
            <person name="Andersen M.R."/>
            <person name="Baker S.E."/>
        </authorList>
    </citation>
    <scope>NUCLEOTIDE SEQUENCE [LARGE SCALE GENOMIC DNA]</scope>
    <source>
        <strain evidence="7 8">IBT 23096</strain>
    </source>
</reference>
<evidence type="ECO:0000256" key="5">
    <source>
        <dbReference type="SAM" id="Phobius"/>
    </source>
</evidence>
<dbReference type="GO" id="GO:0016020">
    <property type="term" value="C:membrane"/>
    <property type="evidence" value="ECO:0007669"/>
    <property type="project" value="UniProtKB-SubCell"/>
</dbReference>
<dbReference type="RefSeq" id="XP_024708842.1">
    <property type="nucleotide sequence ID" value="XM_024854537.1"/>
</dbReference>
<evidence type="ECO:0000256" key="4">
    <source>
        <dbReference type="ARBA" id="ARBA00023136"/>
    </source>
</evidence>
<keyword evidence="2 5" id="KW-0812">Transmembrane</keyword>
<dbReference type="EMBL" id="MSFO01000002">
    <property type="protein sequence ID" value="PLB53540.1"/>
    <property type="molecule type" value="Genomic_DNA"/>
</dbReference>
<dbReference type="AlphaFoldDB" id="A0A2I2GKY2"/>
<accession>A0A2I2GKY2</accession>
<dbReference type="Pfam" id="PF04479">
    <property type="entry name" value="RTA1"/>
    <property type="match status" value="1"/>
</dbReference>
<dbReference type="PANTHER" id="PTHR31465:SF34">
    <property type="entry name" value="DOMAIN PROTEIN, PUTATIVE (AFU_ORTHOLOGUE AFUA_3G00480)-RELATED"/>
    <property type="match status" value="1"/>
</dbReference>
<evidence type="ECO:0000256" key="3">
    <source>
        <dbReference type="ARBA" id="ARBA00022989"/>
    </source>
</evidence>
<feature type="transmembrane region" description="Helical" evidence="5">
    <location>
        <begin position="76"/>
        <end position="99"/>
    </location>
</feature>